<keyword evidence="2 3" id="KW-0802">TPR repeat</keyword>
<feature type="repeat" description="TPR" evidence="3">
    <location>
        <begin position="581"/>
        <end position="614"/>
    </location>
</feature>
<feature type="repeat" description="TPR" evidence="3">
    <location>
        <begin position="785"/>
        <end position="818"/>
    </location>
</feature>
<dbReference type="SMART" id="SM00028">
    <property type="entry name" value="TPR"/>
    <property type="match status" value="12"/>
</dbReference>
<proteinExistence type="predicted"/>
<dbReference type="SUPFAM" id="SSF48452">
    <property type="entry name" value="TPR-like"/>
    <property type="match status" value="2"/>
</dbReference>
<feature type="repeat" description="TPR" evidence="3">
    <location>
        <begin position="717"/>
        <end position="750"/>
    </location>
</feature>
<evidence type="ECO:0000256" key="4">
    <source>
        <dbReference type="SAM" id="MobiDB-lite"/>
    </source>
</evidence>
<dbReference type="InterPro" id="IPR027417">
    <property type="entry name" value="P-loop_NTPase"/>
</dbReference>
<dbReference type="PROSITE" id="PS50005">
    <property type="entry name" value="TPR"/>
    <property type="match status" value="10"/>
</dbReference>
<dbReference type="EMBL" id="VKHS01000083">
    <property type="protein sequence ID" value="MBB0229083.1"/>
    <property type="molecule type" value="Genomic_DNA"/>
</dbReference>
<dbReference type="GO" id="GO:0046813">
    <property type="term" value="P:receptor-mediated virion attachment to host cell"/>
    <property type="evidence" value="ECO:0007669"/>
    <property type="project" value="TreeGrafter"/>
</dbReference>
<dbReference type="RefSeq" id="WP_182661221.1">
    <property type="nucleotide sequence ID" value="NZ_VKHS01000083.1"/>
</dbReference>
<feature type="repeat" description="TPR" evidence="3">
    <location>
        <begin position="887"/>
        <end position="920"/>
    </location>
</feature>
<name>A0A7W3T1C2_9ACTN</name>
<protein>
    <submittedName>
        <fullName evidence="5">Tetratricopeptide repeat protein</fullName>
    </submittedName>
</protein>
<feature type="repeat" description="TPR" evidence="3">
    <location>
        <begin position="649"/>
        <end position="682"/>
    </location>
</feature>
<reference evidence="6" key="1">
    <citation type="submission" date="2019-10" db="EMBL/GenBank/DDBJ databases">
        <title>Streptomyces sp. nov., a novel actinobacterium isolated from alkaline environment.</title>
        <authorList>
            <person name="Golinska P."/>
        </authorList>
    </citation>
    <scope>NUCLEOTIDE SEQUENCE [LARGE SCALE GENOMIC DNA]</scope>
    <source>
        <strain evidence="6">DSM 42108</strain>
    </source>
</reference>
<evidence type="ECO:0000313" key="6">
    <source>
        <dbReference type="Proteomes" id="UP000530234"/>
    </source>
</evidence>
<dbReference type="PANTHER" id="PTHR44858:SF1">
    <property type="entry name" value="UDP-N-ACETYLGLUCOSAMINE--PEPTIDE N-ACETYLGLUCOSAMINYLTRANSFERASE SPINDLY-RELATED"/>
    <property type="match status" value="1"/>
</dbReference>
<keyword evidence="6" id="KW-1185">Reference proteome</keyword>
<evidence type="ECO:0000256" key="3">
    <source>
        <dbReference type="PROSITE-ProRule" id="PRU00339"/>
    </source>
</evidence>
<dbReference type="SUPFAM" id="SSF52540">
    <property type="entry name" value="P-loop containing nucleoside triphosphate hydrolases"/>
    <property type="match status" value="1"/>
</dbReference>
<dbReference type="Pfam" id="PF13181">
    <property type="entry name" value="TPR_8"/>
    <property type="match status" value="5"/>
</dbReference>
<feature type="repeat" description="TPR" evidence="3">
    <location>
        <begin position="853"/>
        <end position="886"/>
    </location>
</feature>
<dbReference type="InterPro" id="IPR019734">
    <property type="entry name" value="TPR_rpt"/>
</dbReference>
<dbReference type="InterPro" id="IPR050498">
    <property type="entry name" value="Ycf3"/>
</dbReference>
<feature type="compositionally biased region" description="Basic and acidic residues" evidence="4">
    <location>
        <begin position="1"/>
        <end position="11"/>
    </location>
</feature>
<dbReference type="GO" id="GO:0009279">
    <property type="term" value="C:cell outer membrane"/>
    <property type="evidence" value="ECO:0007669"/>
    <property type="project" value="TreeGrafter"/>
</dbReference>
<feature type="region of interest" description="Disordered" evidence="4">
    <location>
        <begin position="1"/>
        <end position="21"/>
    </location>
</feature>
<gene>
    <name evidence="5" type="ORF">FOE67_06020</name>
</gene>
<dbReference type="InterPro" id="IPR011990">
    <property type="entry name" value="TPR-like_helical_dom_sf"/>
</dbReference>
<dbReference type="Gene3D" id="1.25.40.10">
    <property type="entry name" value="Tetratricopeptide repeat domain"/>
    <property type="match status" value="3"/>
</dbReference>
<feature type="repeat" description="TPR" evidence="3">
    <location>
        <begin position="819"/>
        <end position="852"/>
    </location>
</feature>
<evidence type="ECO:0000256" key="1">
    <source>
        <dbReference type="ARBA" id="ARBA00022737"/>
    </source>
</evidence>
<sequence>MTGSSEEDRCCPDSGDGTPGGLVTVWEAIGADREGAVSMAGRGSVGRRERLRRRQGEHFVGRHGELAVFEANLRRDPGADDYEFVFHVRGQAGVGKSTLVRRWRGQAEEQGALCALLTDEVVGPVAGMTAIARDLKRQGTELREFDKRLETYWQRRREAESTSLVGPEGEGGPSAPASLAARGVLAGAGLLLGDPTGTVGADQLARGLDWARAVRTRVKDRRDAQLVLDPVGELTPVFIEDLTEVARDRRSVVVILDVWERIGPGVEEWVHDVVAGERYGELPLNVIAVMAGQSALTPGVWGEMVREVVQVSLEPFTDAEATELLARHGVVEESVVATILRLTGGLPVLVDMLAQARPTDPGQVGDPAETAVERFLAGQRDPARREAILACALPTEIDEDLYQLLLADARPEEGCGWLGTLPFVTADAGRYRYHQLVREQMLRLHRTRSPRRWRDLHTRLVDHHAREREALEVHLITLGARQWGDDRWRAHRTAEIHHLLCADPDRVLPEALADAIPACARGSESLSAWATALHRAGSESGHRATLDWATRLTPRTEDAEGRIAILGHLITAPGLPVRERARAHTLRGRQYVGIADHTAARMDFDRAIALDPDYIWARVARGESRQALGDHAGALTDFDHALDLEPDNALALADRGESRQALGEHVLALADFGRALDLEPGYAGAYIGRGRTHDALGNHDAAMVDFDRAVELNPEDAWSHLSRGLSRKTFGDHAAALADFDRGIELDPEAPWGYAHRIQVHQALGKHAAVLADLPRLTELGSDIALIRGFCGLMRETLGDYAAAMADFDRVIEIDPCDARAYDNRSRLYQQMGDEAAALIDIERAVELAPDNSWILARRGDLRWAMGDHAEAMADLDRAIAFDPRSAWPWLARGKNHQLMGKCGAALTDFDHAVRLDPDNVWGLIMRGQLRGVLGDHRGAMVDLNHAVAVDPNSDQALVARGRTHRALGNHNAALADLRRAIEINPENGDKYYEIALTHRVMGQEGEARQWWARAMSEFSKWVERAGMEKYLGRAGSVLVHCACSRWDEAEEEIDALCGAGAKGMIFFHTMVEELDSLPPEPGTDARRLEDFRERLRARAEEHFPTG</sequence>
<feature type="repeat" description="TPR" evidence="3">
    <location>
        <begin position="955"/>
        <end position="988"/>
    </location>
</feature>
<evidence type="ECO:0000313" key="5">
    <source>
        <dbReference type="EMBL" id="MBB0229083.1"/>
    </source>
</evidence>
<dbReference type="Proteomes" id="UP000530234">
    <property type="component" value="Unassembled WGS sequence"/>
</dbReference>
<comment type="caution">
    <text evidence="5">The sequence shown here is derived from an EMBL/GenBank/DDBJ whole genome shotgun (WGS) entry which is preliminary data.</text>
</comment>
<feature type="repeat" description="TPR" evidence="3">
    <location>
        <begin position="615"/>
        <end position="648"/>
    </location>
</feature>
<dbReference type="PANTHER" id="PTHR44858">
    <property type="entry name" value="TETRATRICOPEPTIDE REPEAT PROTEIN 6"/>
    <property type="match status" value="1"/>
</dbReference>
<feature type="repeat" description="TPR" evidence="3">
    <location>
        <begin position="683"/>
        <end position="716"/>
    </location>
</feature>
<keyword evidence="1" id="KW-0677">Repeat</keyword>
<accession>A0A7W3T1C2</accession>
<evidence type="ECO:0000256" key="2">
    <source>
        <dbReference type="ARBA" id="ARBA00022803"/>
    </source>
</evidence>
<organism evidence="5 6">
    <name type="scientific">Streptomyces calidiresistens</name>
    <dbReference type="NCBI Taxonomy" id="1485586"/>
    <lineage>
        <taxon>Bacteria</taxon>
        <taxon>Bacillati</taxon>
        <taxon>Actinomycetota</taxon>
        <taxon>Actinomycetes</taxon>
        <taxon>Kitasatosporales</taxon>
        <taxon>Streptomycetaceae</taxon>
        <taxon>Streptomyces</taxon>
    </lineage>
</organism>
<dbReference type="AlphaFoldDB" id="A0A7W3T1C2"/>